<protein>
    <submittedName>
        <fullName evidence="1">Uncharacterized protein</fullName>
    </submittedName>
</protein>
<dbReference type="Proteomes" id="UP000054988">
    <property type="component" value="Unassembled WGS sequence"/>
</dbReference>
<evidence type="ECO:0000313" key="2">
    <source>
        <dbReference type="Proteomes" id="UP000054988"/>
    </source>
</evidence>
<dbReference type="EMBL" id="LATX01001781">
    <property type="protein sequence ID" value="KTB38097.1"/>
    <property type="molecule type" value="Genomic_DNA"/>
</dbReference>
<sequence length="509" mass="57455">MSFVGGSGLTVNGGAKNIVEGDQIIHNIQAEVVQLQGANGLRRTEYDEFEYVKTGHILVERDVIPLGKGIIPWNFKAQRSVHTVQLYGLNNSSRKFTVAMYHGQDASAMWQSDFAKSSRVRSAHTIQLSGINRSNVPALIFHDELIPIGHVYHEGLFWMSMCINFLRSTLSCSDNEMWIDLKNGRIKAGLAESMDLCLVLSSDEVQIPPAIEMLNEDVFVRYLLQQGGSDYGVVEAVLCSSDWEYGFPEEFIEEELRFDTIYSGSGRPFARFPSDFIASQVTEVYPSTENYGYDSNPLTTEEEPTASFELHANHTVLNGFTLKPSSSRAQHDGQDIEIIWNVSLYEGKRTDAWLAQAPRLQRALRLHSTESNVQEQYILCPKFSLRGSLKEPQSRFLSQEDESRSIYLFVSCLSLEHIEVLSDISPWLNDYWSFDSAGESEVPEYLRNLLGLPELELEVDVRFGSLCVHDAIRRWQVARGCNPDTADFAEKLGYPELELVDDAASFEEL</sequence>
<comment type="caution">
    <text evidence="1">The sequence shown here is derived from an EMBL/GenBank/DDBJ whole genome shotgun (WGS) entry which is preliminary data.</text>
</comment>
<evidence type="ECO:0000313" key="1">
    <source>
        <dbReference type="EMBL" id="KTB38097.1"/>
    </source>
</evidence>
<reference evidence="1 2" key="1">
    <citation type="submission" date="2015-12" db="EMBL/GenBank/DDBJ databases">
        <title>Draft genome sequence of Moniliophthora roreri, the causal agent of frosty pod rot of cacao.</title>
        <authorList>
            <person name="Aime M.C."/>
            <person name="Diaz-Valderrama J.R."/>
            <person name="Kijpornyongpan T."/>
            <person name="Phillips-Mora W."/>
        </authorList>
    </citation>
    <scope>NUCLEOTIDE SEQUENCE [LARGE SCALE GENOMIC DNA]</scope>
    <source>
        <strain evidence="1 2">MCA 2952</strain>
    </source>
</reference>
<gene>
    <name evidence="1" type="ORF">WG66_9305</name>
</gene>
<dbReference type="AlphaFoldDB" id="A0A0W0FPD5"/>
<name>A0A0W0FPD5_MONRR</name>
<proteinExistence type="predicted"/>
<accession>A0A0W0FPD5</accession>
<organism evidence="1 2">
    <name type="scientific">Moniliophthora roreri</name>
    <name type="common">Frosty pod rot fungus</name>
    <name type="synonym">Monilia roreri</name>
    <dbReference type="NCBI Taxonomy" id="221103"/>
    <lineage>
        <taxon>Eukaryota</taxon>
        <taxon>Fungi</taxon>
        <taxon>Dikarya</taxon>
        <taxon>Basidiomycota</taxon>
        <taxon>Agaricomycotina</taxon>
        <taxon>Agaricomycetes</taxon>
        <taxon>Agaricomycetidae</taxon>
        <taxon>Agaricales</taxon>
        <taxon>Marasmiineae</taxon>
        <taxon>Marasmiaceae</taxon>
        <taxon>Moniliophthora</taxon>
    </lineage>
</organism>